<evidence type="ECO:0000256" key="1">
    <source>
        <dbReference type="ARBA" id="ARBA00004167"/>
    </source>
</evidence>
<dbReference type="PIRSF" id="PIRSF015980">
    <property type="entry name" value="VAC_O1L"/>
    <property type="match status" value="1"/>
</dbReference>
<dbReference type="GO" id="GO:0016020">
    <property type="term" value="C:membrane"/>
    <property type="evidence" value="ECO:0007669"/>
    <property type="project" value="UniProtKB-SubCell"/>
</dbReference>
<evidence type="ECO:0000256" key="3">
    <source>
        <dbReference type="ARBA" id="ARBA00022989"/>
    </source>
</evidence>
<dbReference type="InterPro" id="IPR006732">
    <property type="entry name" value="Poxvirus_O1"/>
</dbReference>
<dbReference type="Pfam" id="PF04497">
    <property type="entry name" value="Pox_E2-like"/>
    <property type="match status" value="2"/>
</dbReference>
<reference evidence="6 7" key="1">
    <citation type="submission" date="2014-09" db="EMBL/GenBank/DDBJ databases">
        <title>Complete Genome Sequence of the Embu Virus Strain SPAn 880.</title>
        <authorList>
            <person name="Ibrahim M.S."/>
            <person name="Antwerpen M.H."/>
            <person name="Georgi E."/>
            <person name="Vette P."/>
            <person name="Zoeller G."/>
            <person name="Meyer H."/>
        </authorList>
    </citation>
    <scope>NUCLEOTIDE SEQUENCE [LARGE SCALE GENOMIC DNA]</scope>
    <source>
        <strain evidence="6">SPAn880</strain>
    </source>
</reference>
<sequence length="685" mass="78618">MYMYPKNARTVISLIIKNKLSIENIPKKYTQTIFEYGLHGTIPSKYYNDAINDDIGNIKYLPPSSVKLNDLIKLIDSNSYSIDEKLYSVLFLYRRDLIKIDTSFIKLMIDHNILTQDDIKFILDEKLVSVSYILKLDPLLASNYMNIDSCQLIDIVKNIDIDGIIYIYKNTKISLESLLLISDTYNIPPENISLMNLSNVSKAIDLINKYPISNVINNLSPKIKNDKNFIENLHKVVKNNFPNNIKNINNVIANNTDINKLKSLYGIKCVAMFNINMEDICDDIKSLSNIDINFIKNNINVYDTVNKNFSSKFREWCINNNQNINNNDEKEIYNTLRKKRLLHRNIKFSFRRSNTNNPTLERVITHIDSISKNNKISKSDIANMIAPFRFDPCVVRDVMLANGSLKTKQRILKSIMKWKIQTITPAHSINQLNSDIINDIISSISTTILQNYKFIYNKIESYGIISTIDSCLCNNCSMSMCVSLKSTNVNITDLSTDDELSSVLYDLVKHANHGLINHKIVNIVGWGPLSCIIKGDKNINVDLEKILYSENLLNGKITYTGNNLVKNLSNILFINTNDMISFKSVSLNNTYTKIVLLLNIILEYILTIMLYRLVHVKKIGMYSEFVFKILNTVLEASGVYYYQIQISDAIENELTELLLNGTMPIYTLYVFLQIVSVVLDRIIKK</sequence>
<proteinExistence type="predicted"/>
<feature type="transmembrane region" description="Helical" evidence="5">
    <location>
        <begin position="663"/>
        <end position="683"/>
    </location>
</feature>
<dbReference type="InterPro" id="IPR021155">
    <property type="entry name" value="Poxvirus_E2/O1"/>
</dbReference>
<evidence type="ECO:0000256" key="4">
    <source>
        <dbReference type="ARBA" id="ARBA00023136"/>
    </source>
</evidence>
<evidence type="ECO:0000256" key="5">
    <source>
        <dbReference type="SAM" id="Phobius"/>
    </source>
</evidence>
<organism evidence="6 7">
    <name type="scientific">Cotia virus</name>
    <dbReference type="NCBI Taxonomy" id="39444"/>
    <lineage>
        <taxon>Viruses</taxon>
        <taxon>Varidnaviria</taxon>
        <taxon>Bamfordvirae</taxon>
        <taxon>Nucleocytoviricota</taxon>
        <taxon>Pokkesviricetes</taxon>
        <taxon>Chitovirales</taxon>
        <taxon>Poxviridae</taxon>
        <taxon>Chordopoxvirinae</taxon>
        <taxon>Oryzopoxvirus</taxon>
        <taxon>Oryzopoxvirus cotia</taxon>
    </lineage>
</organism>
<dbReference type="EMBL" id="KM595078">
    <property type="protein sequence ID" value="AIT70672.1"/>
    <property type="molecule type" value="Genomic_DNA"/>
</dbReference>
<keyword evidence="4 5" id="KW-0472">Membrane</keyword>
<evidence type="ECO:0000313" key="7">
    <source>
        <dbReference type="Proteomes" id="UP000121784"/>
    </source>
</evidence>
<keyword evidence="3 5" id="KW-1133">Transmembrane helix</keyword>
<comment type="subcellular location">
    <subcellularLocation>
        <location evidence="1">Membrane</location>
        <topology evidence="1">Single-pass membrane protein</topology>
    </subcellularLocation>
</comment>
<gene>
    <name evidence="6" type="primary">57</name>
</gene>
<protein>
    <submittedName>
        <fullName evidence="6">Uncharacterized protein</fullName>
    </submittedName>
</protein>
<evidence type="ECO:0000256" key="2">
    <source>
        <dbReference type="ARBA" id="ARBA00022692"/>
    </source>
</evidence>
<feature type="transmembrane region" description="Helical" evidence="5">
    <location>
        <begin position="625"/>
        <end position="643"/>
    </location>
</feature>
<feature type="transmembrane region" description="Helical" evidence="5">
    <location>
        <begin position="594"/>
        <end position="613"/>
    </location>
</feature>
<dbReference type="Proteomes" id="UP000121784">
    <property type="component" value="Segment"/>
</dbReference>
<name>A0A097IVN2_9POXV</name>
<keyword evidence="2 5" id="KW-0812">Transmembrane</keyword>
<evidence type="ECO:0000313" key="6">
    <source>
        <dbReference type="EMBL" id="AIT70672.1"/>
    </source>
</evidence>
<accession>A0A097IVN2</accession>